<evidence type="ECO:0000313" key="3">
    <source>
        <dbReference type="Proteomes" id="UP000317691"/>
    </source>
</evidence>
<name>A0A538TJJ9_UNCEI</name>
<feature type="signal peptide" evidence="1">
    <location>
        <begin position="1"/>
        <end position="25"/>
    </location>
</feature>
<accession>A0A538TJJ9</accession>
<dbReference type="AlphaFoldDB" id="A0A538TJJ9"/>
<evidence type="ECO:0000313" key="2">
    <source>
        <dbReference type="EMBL" id="TMQ63791.1"/>
    </source>
</evidence>
<comment type="caution">
    <text evidence="2">The sequence shown here is derived from an EMBL/GenBank/DDBJ whole genome shotgun (WGS) entry which is preliminary data.</text>
</comment>
<organism evidence="2 3">
    <name type="scientific">Eiseniibacteriota bacterium</name>
    <dbReference type="NCBI Taxonomy" id="2212470"/>
    <lineage>
        <taxon>Bacteria</taxon>
        <taxon>Candidatus Eiseniibacteriota</taxon>
    </lineage>
</organism>
<feature type="chain" id="PRO_5021833038" description="Transporter" evidence="1">
    <location>
        <begin position="26"/>
        <end position="269"/>
    </location>
</feature>
<evidence type="ECO:0000256" key="1">
    <source>
        <dbReference type="SAM" id="SignalP"/>
    </source>
</evidence>
<sequence>MFRRTVAGSFLAAAILVTTAAPAGAEIVNTKRPGQNKGLALTVGSGLEYETDGEEAQYGFPFLVEYGFTEMLKLSVEPSYVVVRKKDGDSITGPGDLEATVTWEFPTERRYLPGFALEGVVKFPTARRGDLGTGEADYSIGAIVTKELVPFDLDLNAVYTFVGSPPGVHLQNTFEASLAAEWHLTTVLDIEAEVVTSTGAGGRFHGQAGSLGSLANIGGAVLGQSESEGTLGFAEHLSDRFELEEGMILKSDGSWQAVAGWEFDFGEGR</sequence>
<reference evidence="2 3" key="1">
    <citation type="journal article" date="2019" name="Nat. Microbiol.">
        <title>Mediterranean grassland soil C-N compound turnover is dependent on rainfall and depth, and is mediated by genomically divergent microorganisms.</title>
        <authorList>
            <person name="Diamond S."/>
            <person name="Andeer P.F."/>
            <person name="Li Z."/>
            <person name="Crits-Christoph A."/>
            <person name="Burstein D."/>
            <person name="Anantharaman K."/>
            <person name="Lane K.R."/>
            <person name="Thomas B.C."/>
            <person name="Pan C."/>
            <person name="Northen T.R."/>
            <person name="Banfield J.F."/>
        </authorList>
    </citation>
    <scope>NUCLEOTIDE SEQUENCE [LARGE SCALE GENOMIC DNA]</scope>
    <source>
        <strain evidence="2">WS_9</strain>
    </source>
</reference>
<protein>
    <recommendedName>
        <fullName evidence="4">Transporter</fullName>
    </recommendedName>
</protein>
<dbReference type="EMBL" id="VBOZ01000029">
    <property type="protein sequence ID" value="TMQ63791.1"/>
    <property type="molecule type" value="Genomic_DNA"/>
</dbReference>
<evidence type="ECO:0008006" key="4">
    <source>
        <dbReference type="Google" id="ProtNLM"/>
    </source>
</evidence>
<gene>
    <name evidence="2" type="ORF">E6K79_09095</name>
</gene>
<keyword evidence="1" id="KW-0732">Signal</keyword>
<dbReference type="Proteomes" id="UP000317691">
    <property type="component" value="Unassembled WGS sequence"/>
</dbReference>
<proteinExistence type="predicted"/>